<dbReference type="OrthoDB" id="21470at2759"/>
<dbReference type="InterPro" id="IPR000253">
    <property type="entry name" value="FHA_dom"/>
</dbReference>
<keyword evidence="3" id="KW-1185">Reference proteome</keyword>
<organism evidence="2 3">
    <name type="scientific">Malassezia restricta (strain ATCC 96810 / NBRC 103918 / CBS 7877)</name>
    <name type="common">Seborrheic dermatitis infection agent</name>
    <dbReference type="NCBI Taxonomy" id="425264"/>
    <lineage>
        <taxon>Eukaryota</taxon>
        <taxon>Fungi</taxon>
        <taxon>Dikarya</taxon>
        <taxon>Basidiomycota</taxon>
        <taxon>Ustilaginomycotina</taxon>
        <taxon>Malasseziomycetes</taxon>
        <taxon>Malasseziales</taxon>
        <taxon>Malasseziaceae</taxon>
        <taxon>Malassezia</taxon>
    </lineage>
</organism>
<dbReference type="SMART" id="SM00240">
    <property type="entry name" value="FHA"/>
    <property type="match status" value="1"/>
</dbReference>
<dbReference type="AlphaFoldDB" id="A0A3G2SB50"/>
<feature type="domain" description="FHA" evidence="1">
    <location>
        <begin position="45"/>
        <end position="99"/>
    </location>
</feature>
<dbReference type="EMBL" id="CP033154">
    <property type="protein sequence ID" value="AYO44519.1"/>
    <property type="molecule type" value="Genomic_DNA"/>
</dbReference>
<dbReference type="InterPro" id="IPR008984">
    <property type="entry name" value="SMAD_FHA_dom_sf"/>
</dbReference>
<dbReference type="VEuPathDB" id="FungiDB:DNF11_3569"/>
<protein>
    <submittedName>
        <fullName evidence="2">Angiogenic factor with G patch and FHA domains 1</fullName>
    </submittedName>
</protein>
<evidence type="ECO:0000259" key="1">
    <source>
        <dbReference type="PROSITE" id="PS50006"/>
    </source>
</evidence>
<dbReference type="PANTHER" id="PTHR23106">
    <property type="entry name" value="ANGIOGENIC FACTOR WITH G PATCH AND FHA DOMAINS 1"/>
    <property type="match status" value="1"/>
</dbReference>
<dbReference type="InterPro" id="IPR053027">
    <property type="entry name" value="AGGF1"/>
</dbReference>
<evidence type="ECO:0000313" key="2">
    <source>
        <dbReference type="EMBL" id="AYO44519.1"/>
    </source>
</evidence>
<gene>
    <name evidence="2" type="primary">Aggf1</name>
    <name evidence="2" type="ORF">DNF11_3569</name>
</gene>
<dbReference type="STRING" id="425264.A0A3G2SB50"/>
<evidence type="ECO:0000313" key="3">
    <source>
        <dbReference type="Proteomes" id="UP000269793"/>
    </source>
</evidence>
<name>A0A3G2SB50_MALR7</name>
<dbReference type="PANTHER" id="PTHR23106:SF24">
    <property type="entry name" value="ANGIOGENIC FACTOR WITH G PATCH AND FHA DOMAINS 1"/>
    <property type="match status" value="1"/>
</dbReference>
<dbReference type="SUPFAM" id="SSF49879">
    <property type="entry name" value="SMAD/FHA domain"/>
    <property type="match status" value="1"/>
</dbReference>
<dbReference type="Proteomes" id="UP000269793">
    <property type="component" value="Chromosome VII"/>
</dbReference>
<dbReference type="Pfam" id="PF00498">
    <property type="entry name" value="FHA"/>
    <property type="match status" value="1"/>
</dbReference>
<dbReference type="Gene3D" id="2.60.200.20">
    <property type="match status" value="1"/>
</dbReference>
<sequence length="224" mass="25232">MTADEHGVAPDVWDDYPFLRLVKLSSDVLPSHKTVAIVDGRYGGVSIGRDKAFTPRLRLPSMEVSKHHANLFSTSRAPIRFSIADTGSMHGTYVRRRASTSYERLSPPKHASRPWTLEHLDVVRIGVQSTEFEVHLHDKEACDRCAVGLDGQNELSLAPTATKAARRPAAEPVVGDGRKQLKALKSIPALRTVIERLCVADCTRLNLRRLRRRRRQRQQPWSRT</sequence>
<dbReference type="PROSITE" id="PS50006">
    <property type="entry name" value="FHA_DOMAIN"/>
    <property type="match status" value="1"/>
</dbReference>
<reference evidence="2 3" key="1">
    <citation type="submission" date="2018-10" db="EMBL/GenBank/DDBJ databases">
        <title>Complete genome sequence of Malassezia restricta CBS 7877.</title>
        <authorList>
            <person name="Morand S.C."/>
            <person name="Bertignac M."/>
            <person name="Iltis A."/>
            <person name="Kolder I."/>
            <person name="Pirovano W."/>
            <person name="Jourdain R."/>
            <person name="Clavaud C."/>
        </authorList>
    </citation>
    <scope>NUCLEOTIDE SEQUENCE [LARGE SCALE GENOMIC DNA]</scope>
    <source>
        <strain evidence="2 3">CBS 7877</strain>
    </source>
</reference>
<accession>A0A3G2SB50</accession>
<proteinExistence type="predicted"/>